<sequence>MIWGSLGLAPGWNALDASEHGLNRLGFWAGAGAQTPLDGGAEAVHPADIATAERLGARVAEQAAALVAGRSALATRA</sequence>
<dbReference type="Proteomes" id="UP000603904">
    <property type="component" value="Unassembled WGS sequence"/>
</dbReference>
<evidence type="ECO:0000313" key="1">
    <source>
        <dbReference type="EMBL" id="GIH42115.1"/>
    </source>
</evidence>
<name>A0ABQ4G511_9ACTN</name>
<gene>
    <name evidence="1" type="ORF">Mco01_51150</name>
</gene>
<proteinExistence type="predicted"/>
<dbReference type="EMBL" id="BOOC01000028">
    <property type="protein sequence ID" value="GIH42115.1"/>
    <property type="molecule type" value="Genomic_DNA"/>
</dbReference>
<dbReference type="Gene3D" id="3.40.50.360">
    <property type="match status" value="1"/>
</dbReference>
<evidence type="ECO:0008006" key="3">
    <source>
        <dbReference type="Google" id="ProtNLM"/>
    </source>
</evidence>
<protein>
    <recommendedName>
        <fullName evidence="3">NADPH-dependent FMN reductase</fullName>
    </recommendedName>
</protein>
<dbReference type="InterPro" id="IPR029039">
    <property type="entry name" value="Flavoprotein-like_sf"/>
</dbReference>
<organism evidence="1 2">
    <name type="scientific">Microbispora corallina</name>
    <dbReference type="NCBI Taxonomy" id="83302"/>
    <lineage>
        <taxon>Bacteria</taxon>
        <taxon>Bacillati</taxon>
        <taxon>Actinomycetota</taxon>
        <taxon>Actinomycetes</taxon>
        <taxon>Streptosporangiales</taxon>
        <taxon>Streptosporangiaceae</taxon>
        <taxon>Microbispora</taxon>
    </lineage>
</organism>
<keyword evidence="2" id="KW-1185">Reference proteome</keyword>
<accession>A0ABQ4G511</accession>
<evidence type="ECO:0000313" key="2">
    <source>
        <dbReference type="Proteomes" id="UP000603904"/>
    </source>
</evidence>
<reference evidence="1 2" key="1">
    <citation type="submission" date="2021-01" db="EMBL/GenBank/DDBJ databases">
        <title>Whole genome shotgun sequence of Microbispora corallina NBRC 16416.</title>
        <authorList>
            <person name="Komaki H."/>
            <person name="Tamura T."/>
        </authorList>
    </citation>
    <scope>NUCLEOTIDE SEQUENCE [LARGE SCALE GENOMIC DNA]</scope>
    <source>
        <strain evidence="1 2">NBRC 16416</strain>
    </source>
</reference>
<comment type="caution">
    <text evidence="1">The sequence shown here is derived from an EMBL/GenBank/DDBJ whole genome shotgun (WGS) entry which is preliminary data.</text>
</comment>
<dbReference type="RefSeq" id="WP_204059381.1">
    <property type="nucleotide sequence ID" value="NZ_BAAAGP010000007.1"/>
</dbReference>